<name>A0A2A6FRJ8_9MICO</name>
<dbReference type="Proteomes" id="UP000219994">
    <property type="component" value="Unassembled WGS sequence"/>
</dbReference>
<dbReference type="EMBL" id="NAEP01000041">
    <property type="protein sequence ID" value="PDQ35043.1"/>
    <property type="molecule type" value="Genomic_DNA"/>
</dbReference>
<gene>
    <name evidence="2" type="ORF">B5766_07915</name>
</gene>
<comment type="caution">
    <text evidence="2">The sequence shown here is derived from an EMBL/GenBank/DDBJ whole genome shotgun (WGS) entry which is preliminary data.</text>
</comment>
<proteinExistence type="predicted"/>
<feature type="compositionally biased region" description="Basic residues" evidence="1">
    <location>
        <begin position="211"/>
        <end position="221"/>
    </location>
</feature>
<protein>
    <submittedName>
        <fullName evidence="2">Uncharacterized protein</fullName>
    </submittedName>
</protein>
<reference evidence="3" key="1">
    <citation type="submission" date="2017-03" db="EMBL/GenBank/DDBJ databases">
        <authorList>
            <person name="Lund M.B."/>
        </authorList>
    </citation>
    <scope>NUCLEOTIDE SEQUENCE [LARGE SCALE GENOMIC DNA]</scope>
</reference>
<evidence type="ECO:0000256" key="1">
    <source>
        <dbReference type="SAM" id="MobiDB-lite"/>
    </source>
</evidence>
<organism evidence="2 3">
    <name type="scientific">Candidatus Lumbricidiphila eiseniae</name>
    <dbReference type="NCBI Taxonomy" id="1969409"/>
    <lineage>
        <taxon>Bacteria</taxon>
        <taxon>Bacillati</taxon>
        <taxon>Actinomycetota</taxon>
        <taxon>Actinomycetes</taxon>
        <taxon>Micrococcales</taxon>
        <taxon>Microbacteriaceae</taxon>
        <taxon>Candidatus Lumbricidiphila</taxon>
    </lineage>
</organism>
<dbReference type="AlphaFoldDB" id="A0A2A6FRJ8"/>
<feature type="region of interest" description="Disordered" evidence="1">
    <location>
        <begin position="201"/>
        <end position="221"/>
    </location>
</feature>
<accession>A0A2A6FRJ8</accession>
<evidence type="ECO:0000313" key="2">
    <source>
        <dbReference type="EMBL" id="PDQ35043.1"/>
    </source>
</evidence>
<evidence type="ECO:0000313" key="3">
    <source>
        <dbReference type="Proteomes" id="UP000219994"/>
    </source>
</evidence>
<sequence>MQITSWIIHRQARPTDNANNSVPVNEYRIRRKSAIDDGLVEVPEHRIVGGFLPATDECGRNAPGIGGSANELNNRGAGVSGPMLRQARLDHEPGWESVDRGDHLTNRFRQPIRGRELIRAKHRAREEIRDNSAGILGRNLADVPWHRERQQRSDARCQCTQRSQVGGLLDLGHSRGRDPNEQLMTLGIGDHDRVIQACTGSGVRSGCLHPQPRHRGRRQRR</sequence>